<accession>A0A0C3AW35</accession>
<dbReference type="HOGENOM" id="CLU_2185560_0_0_1"/>
<keyword evidence="3" id="KW-1185">Reference proteome</keyword>
<organism evidence="2 3">
    <name type="scientific">Serendipita vermifera MAFF 305830</name>
    <dbReference type="NCBI Taxonomy" id="933852"/>
    <lineage>
        <taxon>Eukaryota</taxon>
        <taxon>Fungi</taxon>
        <taxon>Dikarya</taxon>
        <taxon>Basidiomycota</taxon>
        <taxon>Agaricomycotina</taxon>
        <taxon>Agaricomycetes</taxon>
        <taxon>Sebacinales</taxon>
        <taxon>Serendipitaceae</taxon>
        <taxon>Serendipita</taxon>
    </lineage>
</organism>
<reference evidence="3" key="2">
    <citation type="submission" date="2015-01" db="EMBL/GenBank/DDBJ databases">
        <title>Evolutionary Origins and Diversification of the Mycorrhizal Mutualists.</title>
        <authorList>
            <consortium name="DOE Joint Genome Institute"/>
            <consortium name="Mycorrhizal Genomics Consortium"/>
            <person name="Kohler A."/>
            <person name="Kuo A."/>
            <person name="Nagy L.G."/>
            <person name="Floudas D."/>
            <person name="Copeland A."/>
            <person name="Barry K.W."/>
            <person name="Cichocki N."/>
            <person name="Veneault-Fourrey C."/>
            <person name="LaButti K."/>
            <person name="Lindquist E.A."/>
            <person name="Lipzen A."/>
            <person name="Lundell T."/>
            <person name="Morin E."/>
            <person name="Murat C."/>
            <person name="Riley R."/>
            <person name="Ohm R."/>
            <person name="Sun H."/>
            <person name="Tunlid A."/>
            <person name="Henrissat B."/>
            <person name="Grigoriev I.V."/>
            <person name="Hibbett D.S."/>
            <person name="Martin F."/>
        </authorList>
    </citation>
    <scope>NUCLEOTIDE SEQUENCE [LARGE SCALE GENOMIC DNA]</scope>
    <source>
        <strain evidence="3">MAFF 305830</strain>
    </source>
</reference>
<feature type="region of interest" description="Disordered" evidence="1">
    <location>
        <begin position="18"/>
        <end position="109"/>
    </location>
</feature>
<evidence type="ECO:0000313" key="3">
    <source>
        <dbReference type="Proteomes" id="UP000054097"/>
    </source>
</evidence>
<dbReference type="AlphaFoldDB" id="A0A0C3AW35"/>
<reference evidence="2 3" key="1">
    <citation type="submission" date="2014-04" db="EMBL/GenBank/DDBJ databases">
        <authorList>
            <consortium name="DOE Joint Genome Institute"/>
            <person name="Kuo A."/>
            <person name="Zuccaro A."/>
            <person name="Kohler A."/>
            <person name="Nagy L.G."/>
            <person name="Floudas D."/>
            <person name="Copeland A."/>
            <person name="Barry K.W."/>
            <person name="Cichocki N."/>
            <person name="Veneault-Fourrey C."/>
            <person name="LaButti K."/>
            <person name="Lindquist E.A."/>
            <person name="Lipzen A."/>
            <person name="Lundell T."/>
            <person name="Morin E."/>
            <person name="Murat C."/>
            <person name="Sun H."/>
            <person name="Tunlid A."/>
            <person name="Henrissat B."/>
            <person name="Grigoriev I.V."/>
            <person name="Hibbett D.S."/>
            <person name="Martin F."/>
            <person name="Nordberg H.P."/>
            <person name="Cantor M.N."/>
            <person name="Hua S.X."/>
        </authorList>
    </citation>
    <scope>NUCLEOTIDE SEQUENCE [LARGE SCALE GENOMIC DNA]</scope>
    <source>
        <strain evidence="2 3">MAFF 305830</strain>
    </source>
</reference>
<evidence type="ECO:0000313" key="2">
    <source>
        <dbReference type="EMBL" id="KIM28740.1"/>
    </source>
</evidence>
<name>A0A0C3AW35_SERVB</name>
<dbReference type="Proteomes" id="UP000054097">
    <property type="component" value="Unassembled WGS sequence"/>
</dbReference>
<protein>
    <submittedName>
        <fullName evidence="2">Uncharacterized protein</fullName>
    </submittedName>
</protein>
<feature type="compositionally biased region" description="Gly residues" evidence="1">
    <location>
        <begin position="96"/>
        <end position="109"/>
    </location>
</feature>
<evidence type="ECO:0000256" key="1">
    <source>
        <dbReference type="SAM" id="MobiDB-lite"/>
    </source>
</evidence>
<dbReference type="EMBL" id="KN824291">
    <property type="protein sequence ID" value="KIM28740.1"/>
    <property type="molecule type" value="Genomic_DNA"/>
</dbReference>
<sequence length="109" mass="11475">MVLILPLCRIVGAQEFQEQGDTSIEDQDYVPDASLGDLNRDEETEAGKPLTDTNGSPGSDEQPVEKKKGKLRGKATNPIRIMKGPPGPGKFPRSTGPGGPSGPHGPKGQ</sequence>
<proteinExistence type="predicted"/>
<gene>
    <name evidence="2" type="ORF">M408DRAFT_132174</name>
</gene>